<dbReference type="Gramene" id="Vradi06g08470.1">
    <property type="protein sequence ID" value="Vradi06g08470.1"/>
    <property type="gene ID" value="Vradi06g08470"/>
</dbReference>
<dbReference type="GO" id="GO:0009791">
    <property type="term" value="P:post-embryonic development"/>
    <property type="evidence" value="ECO:0007669"/>
    <property type="project" value="UniProtKB-ARBA"/>
</dbReference>
<evidence type="ECO:0000256" key="1">
    <source>
        <dbReference type="ARBA" id="ARBA00004251"/>
    </source>
</evidence>
<keyword evidence="10" id="KW-0675">Receptor</keyword>
<evidence type="ECO:0000256" key="13">
    <source>
        <dbReference type="SAM" id="SignalP"/>
    </source>
</evidence>
<gene>
    <name evidence="16" type="primary">LOC106763498</name>
</gene>
<dbReference type="PRINTS" id="PR00019">
    <property type="entry name" value="LEURICHRPT"/>
</dbReference>
<dbReference type="GO" id="GO:0005886">
    <property type="term" value="C:plasma membrane"/>
    <property type="evidence" value="ECO:0007669"/>
    <property type="project" value="UniProtKB-SubCell"/>
</dbReference>
<evidence type="ECO:0000256" key="11">
    <source>
        <dbReference type="ARBA" id="ARBA00023180"/>
    </source>
</evidence>
<evidence type="ECO:0000256" key="7">
    <source>
        <dbReference type="ARBA" id="ARBA00022737"/>
    </source>
</evidence>
<dbReference type="Pfam" id="PF00560">
    <property type="entry name" value="LRR_1"/>
    <property type="match status" value="3"/>
</dbReference>
<keyword evidence="7" id="KW-0677">Repeat</keyword>
<dbReference type="PANTHER" id="PTHR48061">
    <property type="entry name" value="LEUCINE-RICH REPEAT RECEPTOR PROTEIN KINASE EMS1-LIKE-RELATED"/>
    <property type="match status" value="1"/>
</dbReference>
<accession>A0A1S3UAW2</accession>
<dbReference type="SMR" id="A0A1S3UAW2"/>
<evidence type="ECO:0000256" key="5">
    <source>
        <dbReference type="ARBA" id="ARBA00022692"/>
    </source>
</evidence>
<feature type="chain" id="PRO_5010295638" evidence="13">
    <location>
        <begin position="23"/>
        <end position="1024"/>
    </location>
</feature>
<keyword evidence="8 12" id="KW-1133">Transmembrane helix</keyword>
<organism evidence="15 16">
    <name type="scientific">Vigna radiata var. radiata</name>
    <name type="common">Mung bean</name>
    <name type="synonym">Phaseolus aureus</name>
    <dbReference type="NCBI Taxonomy" id="3916"/>
    <lineage>
        <taxon>Eukaryota</taxon>
        <taxon>Viridiplantae</taxon>
        <taxon>Streptophyta</taxon>
        <taxon>Embryophyta</taxon>
        <taxon>Tracheophyta</taxon>
        <taxon>Spermatophyta</taxon>
        <taxon>Magnoliopsida</taxon>
        <taxon>eudicotyledons</taxon>
        <taxon>Gunneridae</taxon>
        <taxon>Pentapetalae</taxon>
        <taxon>rosids</taxon>
        <taxon>fabids</taxon>
        <taxon>Fabales</taxon>
        <taxon>Fabaceae</taxon>
        <taxon>Papilionoideae</taxon>
        <taxon>50 kb inversion clade</taxon>
        <taxon>NPAAA clade</taxon>
        <taxon>indigoferoid/millettioid clade</taxon>
        <taxon>Phaseoleae</taxon>
        <taxon>Vigna</taxon>
    </lineage>
</organism>
<evidence type="ECO:0000256" key="12">
    <source>
        <dbReference type="SAM" id="Phobius"/>
    </source>
</evidence>
<dbReference type="InterPro" id="IPR001611">
    <property type="entry name" value="Leu-rich_rpt"/>
</dbReference>
<proteinExistence type="inferred from homology"/>
<dbReference type="STRING" id="3916.A0A1S3UAW2"/>
<reference evidence="15" key="1">
    <citation type="journal article" date="2014" name="Nat. Commun.">
        <title>Genome sequence of mungbean and insights into evolution within Vigna species.</title>
        <authorList>
            <person name="Kang Y.J."/>
            <person name="Kim S.K."/>
            <person name="Kim M.Y."/>
            <person name="Lestari P."/>
            <person name="Kim K.H."/>
            <person name="Ha B.K."/>
            <person name="Jun T.H."/>
            <person name="Hwang W.J."/>
            <person name="Lee T."/>
            <person name="Lee J."/>
            <person name="Shim S."/>
            <person name="Yoon M.Y."/>
            <person name="Jang Y.E."/>
            <person name="Han K.S."/>
            <person name="Taeprayoon P."/>
            <person name="Yoon N."/>
            <person name="Somta P."/>
            <person name="Tanya P."/>
            <person name="Kim K.S."/>
            <person name="Gwag J.G."/>
            <person name="Moon J.K."/>
            <person name="Lee Y.H."/>
            <person name="Park B.S."/>
            <person name="Bombarely A."/>
            <person name="Doyle J.J."/>
            <person name="Jackson S.A."/>
            <person name="Schafleitner R."/>
            <person name="Srinives P."/>
            <person name="Varshney R.K."/>
            <person name="Lee S.H."/>
        </authorList>
    </citation>
    <scope>NUCLEOTIDE SEQUENCE [LARGE SCALE GENOMIC DNA]</scope>
    <source>
        <strain evidence="15">cv. VC1973A</strain>
    </source>
</reference>
<keyword evidence="6 13" id="KW-0732">Signal</keyword>
<dbReference type="PANTHER" id="PTHR48061:SF46">
    <property type="entry name" value="LEUCINE-RICH REPEAT-CONTAINING N-TERMINAL PLANT-TYPE DOMAIN-CONTAINING PROTEIN"/>
    <property type="match status" value="1"/>
</dbReference>
<dbReference type="Pfam" id="PF08263">
    <property type="entry name" value="LRRNT_2"/>
    <property type="match status" value="1"/>
</dbReference>
<evidence type="ECO:0000256" key="2">
    <source>
        <dbReference type="ARBA" id="ARBA00009592"/>
    </source>
</evidence>
<dbReference type="Gene3D" id="3.80.10.10">
    <property type="entry name" value="Ribonuclease Inhibitor"/>
    <property type="match status" value="5"/>
</dbReference>
<feature type="transmembrane region" description="Helical" evidence="12">
    <location>
        <begin position="968"/>
        <end position="988"/>
    </location>
</feature>
<feature type="domain" description="Leucine-rich repeat-containing N-terminal plant-type" evidence="14">
    <location>
        <begin position="29"/>
        <end position="79"/>
    </location>
</feature>
<dbReference type="OrthoDB" id="442066at2759"/>
<sequence length="1024" mass="114538">MWWFAYLVLSWLLCHFPSRTSSLEPLCNHDEASALLGIKSSLVVGSIPYRTSSCEFPYPKTESWKNGTDCCLWDGVSCDTNSGRVIGLDLSCSSLQGPFHPNNTLFELTHLQKLNLAFNDFSFSPMPSGFGHLVALTHLNLSFVGFSGVIPSEISHLSKLVSLDLSLLQDMRMEPVTLEKLIINATDLRVLTLYRLGMFLIKPSSLSLLFNFSSSLVSLELQGSGLQGKLENKILCLPNLQHLDLSDNPDLEGELPEFNWSTPLRYLAIRHTKFSGEIPLSLSNLHHLIYIDLSSNDFTGSIPQCIGNISQLNYLKLHSNNLGDAIPSSLFNLQHLIHLDLSYNNFDTEIPNLFHKLSKLEHLDFARNNLEGQLPSSLFGLTQIIYLRLSDNKLAGEIPDQTGGLSNLDFLDLSNNSLNGIIPHWCFSLSSLVSLRLSDNQLTGPIGEFSACSSLRFCDLSYNKLQGDIPESMFLLQNIYDLRLSSNNLTGLLDFDKFSNLQLLTSIDLSHNNFLSLSFNDGDESTFSIQTFQSPLKSIDYLDLSWNQISGRIPKWFNEIGKKSLDQLDLSHNLFTSVDYLSLSQGNISYIDLSFNMLEGDIPAPPQGVEFFSVSNNKLTGGISSDICNATSLQLLNLSHNNLTGKLPQCLGTLPYLSVLDVRMNNLCGTIPRTYLLIESLQTMNLNGNNLEGPLDWPGAKVMCKGLAVLDLGQNNINGGFPSWLHYLPELEVLVLRANKFNGDINCLKAKDAFIKLKIFDVSNNNFGGALPTTCIKNFKAMKESENDYLEYLEVYRNSFTYKDSVVVTVKNNVMHMERILTTFTTIDLSNNGFEGVIPSIIGELKSLKGLNLSHNIITGFIPQTLGGLEYLEWLDLSSNMLMGEIPDALTNLHFLSVFNLSQNLLVGMIPTGKQFNTFQNDSYQGNQGLCGLPLSKPCRKYKKQPRELATFQYQQEEQFGFGWKSVAIGYGCGGVFGMVLGYLAFFIRRPEWSIRLIECILNQRLRNKSYKSNPNRKSRSKVR</sequence>
<evidence type="ECO:0000256" key="10">
    <source>
        <dbReference type="ARBA" id="ARBA00023170"/>
    </source>
</evidence>
<dbReference type="FunFam" id="3.80.10.10:FF:000111">
    <property type="entry name" value="LRR receptor-like serine/threonine-protein kinase ERECTA"/>
    <property type="match status" value="1"/>
</dbReference>
<keyword evidence="4" id="KW-0433">Leucine-rich repeat</keyword>
<feature type="signal peptide" evidence="13">
    <location>
        <begin position="1"/>
        <end position="22"/>
    </location>
</feature>
<dbReference type="InterPro" id="IPR046956">
    <property type="entry name" value="RLP23-like"/>
</dbReference>
<evidence type="ECO:0000259" key="14">
    <source>
        <dbReference type="Pfam" id="PF08263"/>
    </source>
</evidence>
<keyword evidence="15" id="KW-1185">Reference proteome</keyword>
<name>A0A1S3UAW2_VIGRR</name>
<comment type="similarity">
    <text evidence="2">Belongs to the RLP family.</text>
</comment>
<evidence type="ECO:0000313" key="16">
    <source>
        <dbReference type="RefSeq" id="XP_014503168.1"/>
    </source>
</evidence>
<evidence type="ECO:0000256" key="6">
    <source>
        <dbReference type="ARBA" id="ARBA00022729"/>
    </source>
</evidence>
<reference evidence="16" key="2">
    <citation type="submission" date="2025-08" db="UniProtKB">
        <authorList>
            <consortium name="RefSeq"/>
        </authorList>
    </citation>
    <scope>IDENTIFICATION</scope>
    <source>
        <tissue evidence="16">Leaf</tissue>
    </source>
</reference>
<dbReference type="InterPro" id="IPR032675">
    <property type="entry name" value="LRR_dom_sf"/>
</dbReference>
<keyword evidence="9 12" id="KW-0472">Membrane</keyword>
<keyword evidence="11" id="KW-0325">Glycoprotein</keyword>
<protein>
    <submittedName>
        <fullName evidence="16">Receptor-like protein 12</fullName>
    </submittedName>
</protein>
<evidence type="ECO:0000256" key="9">
    <source>
        <dbReference type="ARBA" id="ARBA00023136"/>
    </source>
</evidence>
<dbReference type="InterPro" id="IPR013210">
    <property type="entry name" value="LRR_N_plant-typ"/>
</dbReference>
<evidence type="ECO:0000256" key="8">
    <source>
        <dbReference type="ARBA" id="ARBA00022989"/>
    </source>
</evidence>
<dbReference type="InterPro" id="IPR003591">
    <property type="entry name" value="Leu-rich_rpt_typical-subtyp"/>
</dbReference>
<dbReference type="PROSITE" id="PS51450">
    <property type="entry name" value="LRR"/>
    <property type="match status" value="2"/>
</dbReference>
<dbReference type="SMART" id="SM00369">
    <property type="entry name" value="LRR_TYP"/>
    <property type="match status" value="10"/>
</dbReference>
<keyword evidence="5 12" id="KW-0812">Transmembrane</keyword>
<dbReference type="Proteomes" id="UP000087766">
    <property type="component" value="Chromosome 6"/>
</dbReference>
<dbReference type="KEGG" id="vra:106763498"/>
<dbReference type="GeneID" id="106763498"/>
<evidence type="ECO:0000313" key="15">
    <source>
        <dbReference type="Proteomes" id="UP000087766"/>
    </source>
</evidence>
<dbReference type="AlphaFoldDB" id="A0A1S3UAW2"/>
<dbReference type="FunFam" id="3.80.10.10:FF:000095">
    <property type="entry name" value="LRR receptor-like serine/threonine-protein kinase GSO1"/>
    <property type="match status" value="1"/>
</dbReference>
<keyword evidence="3" id="KW-1003">Cell membrane</keyword>
<dbReference type="SUPFAM" id="SSF52058">
    <property type="entry name" value="L domain-like"/>
    <property type="match status" value="3"/>
</dbReference>
<dbReference type="RefSeq" id="XP_014503168.1">
    <property type="nucleotide sequence ID" value="XM_014647682.2"/>
</dbReference>
<evidence type="ECO:0000256" key="4">
    <source>
        <dbReference type="ARBA" id="ARBA00022614"/>
    </source>
</evidence>
<dbReference type="Pfam" id="PF13855">
    <property type="entry name" value="LRR_8"/>
    <property type="match status" value="3"/>
</dbReference>
<evidence type="ECO:0000256" key="3">
    <source>
        <dbReference type="ARBA" id="ARBA00022475"/>
    </source>
</evidence>
<comment type="subcellular location">
    <subcellularLocation>
        <location evidence="1">Cell membrane</location>
        <topology evidence="1">Single-pass type I membrane protein</topology>
    </subcellularLocation>
</comment>
<dbReference type="FunFam" id="3.80.10.10:FF:000233">
    <property type="entry name" value="Leucine-rich repeat receptor-like protein kinase TDR"/>
    <property type="match status" value="1"/>
</dbReference>